<dbReference type="Proteomes" id="UP000180043">
    <property type="component" value="Unassembled WGS sequence"/>
</dbReference>
<dbReference type="AlphaFoldDB" id="A0A1S1LJ19"/>
<dbReference type="EMBL" id="MLIQ01000042">
    <property type="protein sequence ID" value="OHU47386.1"/>
    <property type="molecule type" value="Genomic_DNA"/>
</dbReference>
<accession>A0A1S1LJ19</accession>
<evidence type="ECO:0000313" key="2">
    <source>
        <dbReference type="Proteomes" id="UP000180043"/>
    </source>
</evidence>
<protein>
    <submittedName>
        <fullName evidence="1">Uncharacterized protein</fullName>
    </submittedName>
</protein>
<sequence>MDGVVNAETRGGNRRVGDRFFARGADGEFVLTLNVQIAPGGVTHKQDGLLLTHTVCGEVIGEEATAATELTCGTCQRVISAFIHDWLSQGAVLSDGHRRWPFYRD</sequence>
<proteinExistence type="predicted"/>
<evidence type="ECO:0000313" key="1">
    <source>
        <dbReference type="EMBL" id="OHU47386.1"/>
    </source>
</evidence>
<name>A0A1S1LJ19_MYCCH</name>
<comment type="caution">
    <text evidence="1">The sequence shown here is derived from an EMBL/GenBank/DDBJ whole genome shotgun (WGS) entry which is preliminary data.</text>
</comment>
<reference evidence="1 2" key="1">
    <citation type="submission" date="2016-10" db="EMBL/GenBank/DDBJ databases">
        <title>Evaluation of Human, Veterinary and Environmental Mycobacterium chelonae Isolates by Core Genome Phylogenomic Analysis, Targeted Gene Comparison, and Anti-microbial Susceptibility Patterns: A Tale of Mistaken Identities.</title>
        <authorList>
            <person name="Fogelson S.B."/>
            <person name="Camus A.C."/>
            <person name="Lorenz W."/>
            <person name="Vasireddy R."/>
            <person name="Vasireddy S."/>
            <person name="Smith T."/>
            <person name="Brown-Elliott B.A."/>
            <person name="Wallace R.J.Jr."/>
            <person name="Hasan N.A."/>
            <person name="Reischl U."/>
            <person name="Sanchez S."/>
        </authorList>
    </citation>
    <scope>NUCLEOTIDE SEQUENCE [LARGE SCALE GENOMIC DNA]</scope>
    <source>
        <strain evidence="1 2">15515</strain>
    </source>
</reference>
<organism evidence="1 2">
    <name type="scientific">Mycobacteroides chelonae</name>
    <name type="common">Mycobacterium chelonae</name>
    <dbReference type="NCBI Taxonomy" id="1774"/>
    <lineage>
        <taxon>Bacteria</taxon>
        <taxon>Bacillati</taxon>
        <taxon>Actinomycetota</taxon>
        <taxon>Actinomycetes</taxon>
        <taxon>Mycobacteriales</taxon>
        <taxon>Mycobacteriaceae</taxon>
        <taxon>Mycobacteroides</taxon>
    </lineage>
</organism>
<gene>
    <name evidence="1" type="ORF">BKG82_27650</name>
</gene>